<dbReference type="GO" id="GO:0003729">
    <property type="term" value="F:mRNA binding"/>
    <property type="evidence" value="ECO:0007669"/>
    <property type="project" value="TreeGrafter"/>
</dbReference>
<dbReference type="SUPFAM" id="SSF54928">
    <property type="entry name" value="RNA-binding domain, RBD"/>
    <property type="match status" value="2"/>
</dbReference>
<dbReference type="PROSITE" id="PS50102">
    <property type="entry name" value="RRM"/>
    <property type="match status" value="2"/>
</dbReference>
<evidence type="ECO:0000256" key="2">
    <source>
        <dbReference type="PROSITE-ProRule" id="PRU00176"/>
    </source>
</evidence>
<dbReference type="SMART" id="SM00360">
    <property type="entry name" value="RRM"/>
    <property type="match status" value="2"/>
</dbReference>
<dbReference type="Pfam" id="PF00076">
    <property type="entry name" value="RRM_1"/>
    <property type="match status" value="2"/>
</dbReference>
<dbReference type="Gene3D" id="3.30.70.330">
    <property type="match status" value="2"/>
</dbReference>
<dbReference type="InterPro" id="IPR035979">
    <property type="entry name" value="RBD_domain_sf"/>
</dbReference>
<dbReference type="CDD" id="cd12395">
    <property type="entry name" value="RRM2_RBM34"/>
    <property type="match status" value="1"/>
</dbReference>
<feature type="region of interest" description="Disordered" evidence="3">
    <location>
        <begin position="331"/>
        <end position="494"/>
    </location>
</feature>
<dbReference type="InterPro" id="IPR012677">
    <property type="entry name" value="Nucleotide-bd_a/b_plait_sf"/>
</dbReference>
<keyword evidence="1 2" id="KW-0694">RNA-binding</keyword>
<dbReference type="PANTHER" id="PTHR48025">
    <property type="entry name" value="OS02G0815200 PROTEIN"/>
    <property type="match status" value="1"/>
</dbReference>
<dbReference type="CDD" id="cd12394">
    <property type="entry name" value="RRM1_RBM34"/>
    <property type="match status" value="1"/>
</dbReference>
<feature type="region of interest" description="Disordered" evidence="3">
    <location>
        <begin position="100"/>
        <end position="124"/>
    </location>
</feature>
<protein>
    <submittedName>
        <fullName evidence="6">Nucleolar protein 12</fullName>
    </submittedName>
</protein>
<feature type="compositionally biased region" description="Basic residues" evidence="3">
    <location>
        <begin position="468"/>
        <end position="483"/>
    </location>
</feature>
<evidence type="ECO:0000313" key="6">
    <source>
        <dbReference type="RefSeq" id="XP_034239207.1"/>
    </source>
</evidence>
<name>A0A6P8YY72_THRPL</name>
<dbReference type="Proteomes" id="UP000515158">
    <property type="component" value="Unplaced"/>
</dbReference>
<gene>
    <name evidence="6" type="primary">LOC117644102</name>
</gene>
<dbReference type="GO" id="GO:0005634">
    <property type="term" value="C:nucleus"/>
    <property type="evidence" value="ECO:0007669"/>
    <property type="project" value="TreeGrafter"/>
</dbReference>
<keyword evidence="5" id="KW-1185">Reference proteome</keyword>
<feature type="domain" description="RRM" evidence="4">
    <location>
        <begin position="254"/>
        <end position="331"/>
    </location>
</feature>
<dbReference type="KEGG" id="tpal:117644102"/>
<evidence type="ECO:0000256" key="1">
    <source>
        <dbReference type="ARBA" id="ARBA00022884"/>
    </source>
</evidence>
<evidence type="ECO:0000256" key="3">
    <source>
        <dbReference type="SAM" id="MobiDB-lite"/>
    </source>
</evidence>
<feature type="compositionally biased region" description="Basic residues" evidence="3">
    <location>
        <begin position="367"/>
        <end position="376"/>
    </location>
</feature>
<dbReference type="InterPro" id="IPR034221">
    <property type="entry name" value="RBM34_RRM2"/>
</dbReference>
<evidence type="ECO:0000259" key="4">
    <source>
        <dbReference type="PROSITE" id="PS50102"/>
    </source>
</evidence>
<dbReference type="AlphaFoldDB" id="A0A6P8YY72"/>
<evidence type="ECO:0000313" key="5">
    <source>
        <dbReference type="Proteomes" id="UP000515158"/>
    </source>
</evidence>
<accession>A0A6P8YY72</accession>
<dbReference type="InterPro" id="IPR000504">
    <property type="entry name" value="RRM_dom"/>
</dbReference>
<dbReference type="PANTHER" id="PTHR48025:SF1">
    <property type="entry name" value="RRM DOMAIN-CONTAINING PROTEIN"/>
    <property type="match status" value="1"/>
</dbReference>
<proteinExistence type="predicted"/>
<dbReference type="FunCoup" id="A0A6P8YY72">
    <property type="interactions" value="500"/>
</dbReference>
<feature type="domain" description="RRM" evidence="4">
    <location>
        <begin position="151"/>
        <end position="246"/>
    </location>
</feature>
<dbReference type="GeneID" id="117644102"/>
<feature type="compositionally biased region" description="Basic and acidic residues" evidence="3">
    <location>
        <begin position="349"/>
        <end position="366"/>
    </location>
</feature>
<feature type="region of interest" description="Disordered" evidence="3">
    <location>
        <begin position="31"/>
        <end position="53"/>
    </location>
</feature>
<dbReference type="InParanoid" id="A0A6P8YY72"/>
<dbReference type="OrthoDB" id="442677at2759"/>
<dbReference type="InterPro" id="IPR050502">
    <property type="entry name" value="Euk_RNA-bind_prot"/>
</dbReference>
<feature type="compositionally biased region" description="Polar residues" evidence="3">
    <location>
        <begin position="35"/>
        <end position="47"/>
    </location>
</feature>
<sequence length="494" mass="54883">MEGYKIGSLGDLISGNSNGLANTKKIIFKELTPRPKNNTSSDEQPSSKLKGKSDVFTELKKGLKIKDKIRSTISRKRKAEIAGDDVSDTVGVSYSLHNSEDYVPLNNSEEHSKAGEDNPQDQDTFKRNAARRVHIKNNTRKHVDNSEKNSRTIFVGNIPYAHSDKKKLIKFFSKYGEVESVRIRCAPLNDPRVSKKVAVIKHKFHPERSSINGYVVFKNSENAESALEANGSVFHDHHLRVDSASAKPQVDPKKCVFLGNVPFVTEEEDLWQLFAECGPIESVRIVRDPITSVSKGIAFVNFTTSDAAELALHLNGSVLKKRTISVTRAKPSAKSTLAKPLSAKPVRHVGTDAKAKPKISANEEKRMAKKAKRKMRREGEAALGIQRKKKKKNDASEEMGKQTVVKPNVGGTETEEASSGSEVKEGKKNKHLRFQEQSEEASNESKGKEAKKNKHTRFQGQTVEESKKKKRKINKGAQRKKKIALLLSGGKKKT</sequence>
<organism evidence="6">
    <name type="scientific">Thrips palmi</name>
    <name type="common">Melon thrips</name>
    <dbReference type="NCBI Taxonomy" id="161013"/>
    <lineage>
        <taxon>Eukaryota</taxon>
        <taxon>Metazoa</taxon>
        <taxon>Ecdysozoa</taxon>
        <taxon>Arthropoda</taxon>
        <taxon>Hexapoda</taxon>
        <taxon>Insecta</taxon>
        <taxon>Pterygota</taxon>
        <taxon>Neoptera</taxon>
        <taxon>Paraneoptera</taxon>
        <taxon>Thysanoptera</taxon>
        <taxon>Terebrantia</taxon>
        <taxon>Thripoidea</taxon>
        <taxon>Thripidae</taxon>
        <taxon>Thrips</taxon>
    </lineage>
</organism>
<reference evidence="6" key="1">
    <citation type="submission" date="2025-08" db="UniProtKB">
        <authorList>
            <consortium name="RefSeq"/>
        </authorList>
    </citation>
    <scope>IDENTIFICATION</scope>
    <source>
        <tissue evidence="6">Total insect</tissue>
    </source>
</reference>
<dbReference type="RefSeq" id="XP_034239207.1">
    <property type="nucleotide sequence ID" value="XM_034383316.1"/>
</dbReference>